<dbReference type="GO" id="GO:0035435">
    <property type="term" value="P:phosphate ion transmembrane transport"/>
    <property type="evidence" value="ECO:0007669"/>
    <property type="project" value="TreeGrafter"/>
</dbReference>
<proteinExistence type="predicted"/>
<keyword evidence="5 6" id="KW-0472">Membrane</keyword>
<feature type="transmembrane region" description="Helical" evidence="6">
    <location>
        <begin position="135"/>
        <end position="157"/>
    </location>
</feature>
<dbReference type="AlphaFoldDB" id="A0A0M5MM04"/>
<dbReference type="EMBL" id="CP012036">
    <property type="protein sequence ID" value="ALF56055.1"/>
    <property type="molecule type" value="Genomic_DNA"/>
</dbReference>
<dbReference type="OrthoDB" id="9779554at2"/>
<dbReference type="PANTHER" id="PTHR11101:SF80">
    <property type="entry name" value="PHOSPHATE TRANSPORTER"/>
    <property type="match status" value="1"/>
</dbReference>
<protein>
    <submittedName>
        <fullName evidence="7">Phosphate permease</fullName>
    </submittedName>
</protein>
<dbReference type="STRING" id="224013.ACX27_29525"/>
<dbReference type="InterPro" id="IPR001204">
    <property type="entry name" value="Phos_transporter"/>
</dbReference>
<name>A0A0M5MM04_9NOSO</name>
<reference evidence="8" key="1">
    <citation type="submission" date="2015-07" db="EMBL/GenBank/DDBJ databases">
        <title>Genome Of Nitrogen-Fixing Cyanobacterium Nostoc piscinale CENA21 From Solimoes/Amazon River Floodplain Sediments And Comparative Genomics To Uncover Biosynthetic Natural Products Potential.</title>
        <authorList>
            <person name="Leao T.F."/>
            <person name="Leao P.N."/>
            <person name="Guimaraes P.I."/>
            <person name="de Melo A.G.C."/>
            <person name="Ramos R.T.J."/>
            <person name="Silva A."/>
            <person name="Fiore M.F."/>
            <person name="Schneider M.P.C."/>
        </authorList>
    </citation>
    <scope>NUCLEOTIDE SEQUENCE [LARGE SCALE GENOMIC DNA]</scope>
    <source>
        <strain evidence="8">CENA21</strain>
    </source>
</reference>
<evidence type="ECO:0000256" key="2">
    <source>
        <dbReference type="ARBA" id="ARBA00022448"/>
    </source>
</evidence>
<keyword evidence="2" id="KW-0813">Transport</keyword>
<evidence type="ECO:0000256" key="5">
    <source>
        <dbReference type="ARBA" id="ARBA00023136"/>
    </source>
</evidence>
<evidence type="ECO:0000256" key="4">
    <source>
        <dbReference type="ARBA" id="ARBA00022989"/>
    </source>
</evidence>
<sequence>MLIISLFLATLFLAYSHGANDNFKGVATLFGSGTTSYQTAILWATIMTFAGAVAAIFMAGTLVQNFSGQGIFPDEIANVPEIHLAVAIATGVTVLMAALTGFPISTTHSLTGGLLGAGLVAIGLKVNFSVLLKYFVLPLVLSPLIAILLAAGIYKLFAYTNSQLNLLANQKLLDTLHFISAAVVSFARGFSQTPKLVSIILIIEYFSIQGGMLTIAMAMGLGGLLNSQRIADTMSTRLATIDSTQGLSANLVTGFLAIAATCFGLPISTTHVAVSSIVGAGLTAKQVNLRVFWQIIIAWIFTVPATAIISGIAYRLLQG</sequence>
<keyword evidence="8" id="KW-1185">Reference proteome</keyword>
<feature type="transmembrane region" description="Helical" evidence="6">
    <location>
        <begin position="246"/>
        <end position="267"/>
    </location>
</feature>
<comment type="subcellular location">
    <subcellularLocation>
        <location evidence="1">Membrane</location>
        <topology evidence="1">Multi-pass membrane protein</topology>
    </subcellularLocation>
</comment>
<keyword evidence="3 6" id="KW-0812">Transmembrane</keyword>
<feature type="transmembrane region" description="Helical" evidence="6">
    <location>
        <begin position="291"/>
        <end position="317"/>
    </location>
</feature>
<evidence type="ECO:0000256" key="3">
    <source>
        <dbReference type="ARBA" id="ARBA00022692"/>
    </source>
</evidence>
<evidence type="ECO:0000256" key="6">
    <source>
        <dbReference type="SAM" id="Phobius"/>
    </source>
</evidence>
<dbReference type="Proteomes" id="UP000062645">
    <property type="component" value="Chromosome"/>
</dbReference>
<feature type="transmembrane region" description="Helical" evidence="6">
    <location>
        <begin position="42"/>
        <end position="63"/>
    </location>
</feature>
<dbReference type="Pfam" id="PF01384">
    <property type="entry name" value="PHO4"/>
    <property type="match status" value="2"/>
</dbReference>
<dbReference type="GO" id="GO:0005315">
    <property type="term" value="F:phosphate transmembrane transporter activity"/>
    <property type="evidence" value="ECO:0007669"/>
    <property type="project" value="InterPro"/>
</dbReference>
<reference evidence="7 8" key="2">
    <citation type="journal article" date="2016" name="Genome Announc.">
        <title>Draft Genome Sequence of the N2-Fixing Cyanobacterium Nostoc piscinale CENA21, Isolated from the Brazilian Amazon Floodplain.</title>
        <authorList>
            <person name="Leao T."/>
            <person name="Guimaraes P.I."/>
            <person name="de Melo A.G."/>
            <person name="Ramos R.T."/>
            <person name="Leao P.N."/>
            <person name="Silva A."/>
            <person name="Fiore M.F."/>
            <person name="Schneider M.P."/>
        </authorList>
    </citation>
    <scope>NUCLEOTIDE SEQUENCE [LARGE SCALE GENOMIC DNA]</scope>
    <source>
        <strain evidence="7 8">CENA21</strain>
    </source>
</reference>
<evidence type="ECO:0000313" key="8">
    <source>
        <dbReference type="Proteomes" id="UP000062645"/>
    </source>
</evidence>
<dbReference type="RefSeq" id="WP_062297803.1">
    <property type="nucleotide sequence ID" value="NZ_CP012036.1"/>
</dbReference>
<dbReference type="PANTHER" id="PTHR11101">
    <property type="entry name" value="PHOSPHATE TRANSPORTER"/>
    <property type="match status" value="1"/>
</dbReference>
<gene>
    <name evidence="7" type="ORF">ACX27_29525</name>
</gene>
<evidence type="ECO:0000256" key="1">
    <source>
        <dbReference type="ARBA" id="ARBA00004141"/>
    </source>
</evidence>
<dbReference type="GO" id="GO:0016020">
    <property type="term" value="C:membrane"/>
    <property type="evidence" value="ECO:0007669"/>
    <property type="project" value="UniProtKB-SubCell"/>
</dbReference>
<feature type="transmembrane region" description="Helical" evidence="6">
    <location>
        <begin position="196"/>
        <end position="225"/>
    </location>
</feature>
<feature type="transmembrane region" description="Helical" evidence="6">
    <location>
        <begin position="110"/>
        <end position="128"/>
    </location>
</feature>
<organism evidence="7 8">
    <name type="scientific">Nostoc piscinale CENA21</name>
    <dbReference type="NCBI Taxonomy" id="224013"/>
    <lineage>
        <taxon>Bacteria</taxon>
        <taxon>Bacillati</taxon>
        <taxon>Cyanobacteriota</taxon>
        <taxon>Cyanophyceae</taxon>
        <taxon>Nostocales</taxon>
        <taxon>Nostocaceae</taxon>
        <taxon>Nostoc</taxon>
    </lineage>
</organism>
<dbReference type="KEGG" id="npz:ACX27_29525"/>
<evidence type="ECO:0000313" key="7">
    <source>
        <dbReference type="EMBL" id="ALF56055.1"/>
    </source>
</evidence>
<dbReference type="PATRIC" id="fig|224013.5.peg.7056"/>
<feature type="transmembrane region" description="Helical" evidence="6">
    <location>
        <begin position="84"/>
        <end position="104"/>
    </location>
</feature>
<keyword evidence="4 6" id="KW-1133">Transmembrane helix</keyword>
<accession>A0A0M5MM04</accession>